<organism evidence="1 2">
    <name type="scientific">Metapseudomonas otitidis</name>
    <dbReference type="NCBI Taxonomy" id="319939"/>
    <lineage>
        <taxon>Bacteria</taxon>
        <taxon>Pseudomonadati</taxon>
        <taxon>Pseudomonadota</taxon>
        <taxon>Gammaproteobacteria</taxon>
        <taxon>Pseudomonadales</taxon>
        <taxon>Pseudomonadaceae</taxon>
        <taxon>Metapseudomonas</taxon>
    </lineage>
</organism>
<name>A0ABU3Y196_9GAMM</name>
<accession>A0ABU3Y196</accession>
<dbReference type="Proteomes" id="UP001273935">
    <property type="component" value="Unassembled WGS sequence"/>
</dbReference>
<keyword evidence="2" id="KW-1185">Reference proteome</keyword>
<sequence length="72" mass="7444">PAVIQAARSGQAQFDEYTDSYGTFRSIFLPMRTASGQVGGLPGGLLDGLTVVIHVRQLVGGLLDLLGDVVGA</sequence>
<evidence type="ECO:0000313" key="2">
    <source>
        <dbReference type="Proteomes" id="UP001273935"/>
    </source>
</evidence>
<feature type="non-terminal residue" evidence="1">
    <location>
        <position position="72"/>
    </location>
</feature>
<dbReference type="EMBL" id="JAWJUL010000397">
    <property type="protein sequence ID" value="MDV3443924.1"/>
    <property type="molecule type" value="Genomic_DNA"/>
</dbReference>
<feature type="non-terminal residue" evidence="1">
    <location>
        <position position="1"/>
    </location>
</feature>
<gene>
    <name evidence="1" type="ORF">R0G64_31525</name>
</gene>
<protein>
    <submittedName>
        <fullName evidence="1">Uncharacterized protein</fullName>
    </submittedName>
</protein>
<reference evidence="1 2" key="1">
    <citation type="submission" date="2023-10" db="EMBL/GenBank/DDBJ databases">
        <title>Pseudomonas otitidis isolated from a paediatric patient with cystic fibrosis in Chile.</title>
        <authorList>
            <person name="Amsteins-Romero L."/>
            <person name="Opazo-Capurro A."/>
            <person name="Matus-Kohler M."/>
            <person name="Gonzalez-Rocha G."/>
        </authorList>
    </citation>
    <scope>NUCLEOTIDE SEQUENCE [LARGE SCALE GENOMIC DNA]</scope>
    <source>
        <strain evidence="1 2">P-714</strain>
    </source>
</reference>
<evidence type="ECO:0000313" key="1">
    <source>
        <dbReference type="EMBL" id="MDV3443924.1"/>
    </source>
</evidence>
<proteinExistence type="predicted"/>
<dbReference type="RefSeq" id="WP_317234872.1">
    <property type="nucleotide sequence ID" value="NZ_JAWJUL010000397.1"/>
</dbReference>
<comment type="caution">
    <text evidence="1">The sequence shown here is derived from an EMBL/GenBank/DDBJ whole genome shotgun (WGS) entry which is preliminary data.</text>
</comment>